<comment type="caution">
    <text evidence="2">The sequence shown here is derived from an EMBL/GenBank/DDBJ whole genome shotgun (WGS) entry which is preliminary data.</text>
</comment>
<dbReference type="AlphaFoldDB" id="A0A9Q5NAV5"/>
<keyword evidence="3" id="KW-1185">Reference proteome</keyword>
<evidence type="ECO:0000313" key="2">
    <source>
        <dbReference type="EMBL" id="OCB90271.1"/>
    </source>
</evidence>
<name>A0A9Q5NAV5_SANBA</name>
<feature type="region of interest" description="Disordered" evidence="1">
    <location>
        <begin position="1"/>
        <end position="71"/>
    </location>
</feature>
<gene>
    <name evidence="2" type="ORF">A7U60_g2502</name>
</gene>
<proteinExistence type="predicted"/>
<sequence length="71" mass="8264">MQPNQEHFERLQGQNSGGDSCPLMQQRPEEVAAQEEPDRRYYKDERNEREDPYDLQEGLAGMHIGHTPPPE</sequence>
<organism evidence="2 3">
    <name type="scientific">Sanghuangporus baumii</name>
    <name type="common">Phellinus baumii</name>
    <dbReference type="NCBI Taxonomy" id="108892"/>
    <lineage>
        <taxon>Eukaryota</taxon>
        <taxon>Fungi</taxon>
        <taxon>Dikarya</taxon>
        <taxon>Basidiomycota</taxon>
        <taxon>Agaricomycotina</taxon>
        <taxon>Agaricomycetes</taxon>
        <taxon>Hymenochaetales</taxon>
        <taxon>Hymenochaetaceae</taxon>
        <taxon>Sanghuangporus</taxon>
    </lineage>
</organism>
<feature type="compositionally biased region" description="Basic and acidic residues" evidence="1">
    <location>
        <begin position="1"/>
        <end position="10"/>
    </location>
</feature>
<dbReference type="Proteomes" id="UP000757232">
    <property type="component" value="Unassembled WGS sequence"/>
</dbReference>
<protein>
    <submittedName>
        <fullName evidence="2">Uncharacterized protein</fullName>
    </submittedName>
</protein>
<accession>A0A9Q5NAV5</accession>
<evidence type="ECO:0000313" key="3">
    <source>
        <dbReference type="Proteomes" id="UP000757232"/>
    </source>
</evidence>
<feature type="compositionally biased region" description="Basic and acidic residues" evidence="1">
    <location>
        <begin position="36"/>
        <end position="52"/>
    </location>
</feature>
<dbReference type="EMBL" id="LNZH02000137">
    <property type="protein sequence ID" value="OCB90271.1"/>
    <property type="molecule type" value="Genomic_DNA"/>
</dbReference>
<evidence type="ECO:0000256" key="1">
    <source>
        <dbReference type="SAM" id="MobiDB-lite"/>
    </source>
</evidence>
<reference evidence="2" key="1">
    <citation type="submission" date="2016-06" db="EMBL/GenBank/DDBJ databases">
        <title>Draft Genome sequence of the fungus Inonotus baumii.</title>
        <authorList>
            <person name="Zhu H."/>
            <person name="Lin W."/>
        </authorList>
    </citation>
    <scope>NUCLEOTIDE SEQUENCE</scope>
    <source>
        <strain evidence="2">821</strain>
    </source>
</reference>